<name>A0AAX2TSD5_NEIGO</name>
<evidence type="ECO:0000313" key="1">
    <source>
        <dbReference type="EMBL" id="TJX06842.1"/>
    </source>
</evidence>
<dbReference type="Proteomes" id="UP000307092">
    <property type="component" value="Unassembled WGS sequence"/>
</dbReference>
<dbReference type="AlphaFoldDB" id="A0AAX2TSD5"/>
<sequence>MCRRRRGKNHTLQNLTIRRGGKPEVFLFRRKILISSPCSRSRSKGKKFTRFLSVKNYQIKQML</sequence>
<evidence type="ECO:0000313" key="2">
    <source>
        <dbReference type="Proteomes" id="UP000307092"/>
    </source>
</evidence>
<comment type="caution">
    <text evidence="1">The sequence shown here is derived from an EMBL/GenBank/DDBJ whole genome shotgun (WGS) entry which is preliminary data.</text>
</comment>
<dbReference type="EMBL" id="SUQX01000002">
    <property type="protein sequence ID" value="TJX06842.1"/>
    <property type="molecule type" value="Genomic_DNA"/>
</dbReference>
<gene>
    <name evidence="1" type="ORF">E8M63_01545</name>
</gene>
<protein>
    <submittedName>
        <fullName evidence="1">Uncharacterized protein</fullName>
    </submittedName>
</protein>
<organism evidence="1 2">
    <name type="scientific">Neisseria gonorrhoeae</name>
    <dbReference type="NCBI Taxonomy" id="485"/>
    <lineage>
        <taxon>Bacteria</taxon>
        <taxon>Pseudomonadati</taxon>
        <taxon>Pseudomonadota</taxon>
        <taxon>Betaproteobacteria</taxon>
        <taxon>Neisseriales</taxon>
        <taxon>Neisseriaceae</taxon>
        <taxon>Neisseria</taxon>
    </lineage>
</organism>
<accession>A0AAX2TSD5</accession>
<proteinExistence type="predicted"/>
<reference evidence="1 2" key="1">
    <citation type="submission" date="2019-04" db="EMBL/GenBank/DDBJ databases">
        <title>The CDC panel for molecular diagnostics of ciprofloxacin resistance and its use for research and clinical development.</title>
        <authorList>
            <person name="Liu H."/>
            <person name="Tang K."/>
            <person name="Pham C."/>
            <person name="Schmerer M."/>
        </authorList>
    </citation>
    <scope>NUCLEOTIDE SEQUENCE [LARGE SCALE GENOMIC DNA]</scope>
    <source>
        <strain evidence="1 2">LRRBGS_0742</strain>
    </source>
</reference>